<dbReference type="SUPFAM" id="SSF46934">
    <property type="entry name" value="UBA-like"/>
    <property type="match status" value="1"/>
</dbReference>
<evidence type="ECO:0000256" key="6">
    <source>
        <dbReference type="ARBA" id="ARBA00022737"/>
    </source>
</evidence>
<dbReference type="PROSITE" id="PS51281">
    <property type="entry name" value="TAP_C"/>
    <property type="match status" value="1"/>
</dbReference>
<keyword evidence="6" id="KW-0677">Repeat</keyword>
<evidence type="ECO:0000256" key="8">
    <source>
        <dbReference type="ARBA" id="ARBA00023242"/>
    </source>
</evidence>
<dbReference type="AlphaFoldDB" id="A0AAE1CI12"/>
<keyword evidence="8" id="KW-0539">Nucleus</keyword>
<proteinExistence type="inferred from homology"/>
<dbReference type="SUPFAM" id="SSF52058">
    <property type="entry name" value="L domain-like"/>
    <property type="match status" value="1"/>
</dbReference>
<dbReference type="PANTHER" id="PTHR10662:SF22">
    <property type="entry name" value="NUCLEAR RNA EXPORT FACTOR 1"/>
    <property type="match status" value="1"/>
</dbReference>
<dbReference type="Pfam" id="PF22602">
    <property type="entry name" value="NXF_NTF2"/>
    <property type="match status" value="1"/>
</dbReference>
<comment type="caution">
    <text evidence="14">The sequence shown here is derived from an EMBL/GenBank/DDBJ whole genome shotgun (WGS) entry which is preliminary data.</text>
</comment>
<sequence length="656" mass="71907">MAPPIGPRGGPQRTGGRSSRGGGISKRRHNPLKTDRDGDVPMDAPAAGRSGSGPGARGSRDGRGGRGLSRGSTRVSSRVAQNLRNYAGDGTVASKAQFNRTTLKILGLRSSKVADKPDGGLRTLLDFLERKASKEKQITIGKSILDGDYVWISVHKDDAQNILHLNGFVFTGAPLTITETSERMPNKEEQISKEAAETKQKLTAVVAKRYDPEQKFLDLSALGSDDILSSMGTFDSQNLAEKAFKALVHLASSSYKNSDEKRQALQAVSLARNNLNDVDQVFSLAHSLPDLRRLDLSGNNLDSLSKVAKWKYRFRYLEELHLTGNPMVTQENYVVELLQWFPSLQNLNGQQVRTPEQVAQGLRALEPTPLPQFPSNLRDGDANVATIFLQNFFPMFDTDRARLVSEFYDEDSWFSLAAVPNAGRPLAWRSYLKFSRNIQRFGGAGRNPGLMQRLFTGNNLIADMWKALPVTRHPGMDQPGQWLVDCHTFPNLADPSGHGSAMGLIICVNGQFEEADASANLFGTRTFSRTFILGPSKPFPPPKHPYRVISDQLTLHDWKPQAEAAVQAPVVAPLGNPIINPVINPVIAPVPTIAPVVSDEVLKSQMIQELSNRTGMTAEYSMLCLSGAANWNFDLALKSFEETRASLPPQAFIAAV</sequence>
<evidence type="ECO:0000256" key="4">
    <source>
        <dbReference type="ARBA" id="ARBA00022490"/>
    </source>
</evidence>
<dbReference type="GO" id="GO:0003723">
    <property type="term" value="F:RNA binding"/>
    <property type="evidence" value="ECO:0007669"/>
    <property type="project" value="TreeGrafter"/>
</dbReference>
<dbReference type="Pfam" id="PF03943">
    <property type="entry name" value="TAP_C"/>
    <property type="match status" value="1"/>
</dbReference>
<evidence type="ECO:0000256" key="7">
    <source>
        <dbReference type="ARBA" id="ARBA00022816"/>
    </source>
</evidence>
<dbReference type="InterPro" id="IPR009060">
    <property type="entry name" value="UBA-like_sf"/>
</dbReference>
<keyword evidence="5" id="KW-0433">Leucine-rich repeat</keyword>
<keyword evidence="7" id="KW-0509">mRNA transport</keyword>
<evidence type="ECO:0000256" key="11">
    <source>
        <dbReference type="SAM" id="MobiDB-lite"/>
    </source>
</evidence>
<dbReference type="PANTHER" id="PTHR10662">
    <property type="entry name" value="NUCLEAR RNA EXPORT FACTOR"/>
    <property type="match status" value="1"/>
</dbReference>
<evidence type="ECO:0000256" key="10">
    <source>
        <dbReference type="ARBA" id="ARBA00069694"/>
    </source>
</evidence>
<reference evidence="14" key="1">
    <citation type="journal article" date="2023" name="Mol. Phylogenet. Evol.">
        <title>Genome-scale phylogeny and comparative genomics of the fungal order Sordariales.</title>
        <authorList>
            <person name="Hensen N."/>
            <person name="Bonometti L."/>
            <person name="Westerberg I."/>
            <person name="Brannstrom I.O."/>
            <person name="Guillou S."/>
            <person name="Cros-Aarteil S."/>
            <person name="Calhoun S."/>
            <person name="Haridas S."/>
            <person name="Kuo A."/>
            <person name="Mondo S."/>
            <person name="Pangilinan J."/>
            <person name="Riley R."/>
            <person name="LaButti K."/>
            <person name="Andreopoulos B."/>
            <person name="Lipzen A."/>
            <person name="Chen C."/>
            <person name="Yan M."/>
            <person name="Daum C."/>
            <person name="Ng V."/>
            <person name="Clum A."/>
            <person name="Steindorff A."/>
            <person name="Ohm R.A."/>
            <person name="Martin F."/>
            <person name="Silar P."/>
            <person name="Natvig D.O."/>
            <person name="Lalanne C."/>
            <person name="Gautier V."/>
            <person name="Ament-Velasquez S.L."/>
            <person name="Kruys A."/>
            <person name="Hutchinson M.I."/>
            <person name="Powell A.J."/>
            <person name="Barry K."/>
            <person name="Miller A.N."/>
            <person name="Grigoriev I.V."/>
            <person name="Debuchy R."/>
            <person name="Gladieux P."/>
            <person name="Hiltunen Thoren M."/>
            <person name="Johannesson H."/>
        </authorList>
    </citation>
    <scope>NUCLEOTIDE SEQUENCE</scope>
    <source>
        <strain evidence="14">CBS 314.62</strain>
    </source>
</reference>
<evidence type="ECO:0000259" key="12">
    <source>
        <dbReference type="PROSITE" id="PS50177"/>
    </source>
</evidence>
<evidence type="ECO:0000259" key="13">
    <source>
        <dbReference type="PROSITE" id="PS51281"/>
    </source>
</evidence>
<comment type="function">
    <text evidence="9">Involved in the export of mRNA from the nucleus to the cytoplasm.</text>
</comment>
<dbReference type="CDD" id="cd14342">
    <property type="entry name" value="UBA_TAP-C"/>
    <property type="match status" value="1"/>
</dbReference>
<dbReference type="InterPro" id="IPR057125">
    <property type="entry name" value="NXF1/2/3/5-like_LRR"/>
</dbReference>
<accession>A0AAE1CI12</accession>
<keyword evidence="3" id="KW-0813">Transport</keyword>
<evidence type="ECO:0000256" key="2">
    <source>
        <dbReference type="ARBA" id="ARBA00009285"/>
    </source>
</evidence>
<dbReference type="EMBL" id="JAULSO010000001">
    <property type="protein sequence ID" value="KAK3695262.1"/>
    <property type="molecule type" value="Genomic_DNA"/>
</dbReference>
<comment type="subcellular location">
    <subcellularLocation>
        <location evidence="1">Nucleus</location>
    </subcellularLocation>
</comment>
<dbReference type="SUPFAM" id="SSF54427">
    <property type="entry name" value="NTF2-like"/>
    <property type="match status" value="1"/>
</dbReference>
<organism evidence="14 15">
    <name type="scientific">Podospora appendiculata</name>
    <dbReference type="NCBI Taxonomy" id="314037"/>
    <lineage>
        <taxon>Eukaryota</taxon>
        <taxon>Fungi</taxon>
        <taxon>Dikarya</taxon>
        <taxon>Ascomycota</taxon>
        <taxon>Pezizomycotina</taxon>
        <taxon>Sordariomycetes</taxon>
        <taxon>Sordariomycetidae</taxon>
        <taxon>Sordariales</taxon>
        <taxon>Podosporaceae</taxon>
        <taxon>Podospora</taxon>
    </lineage>
</organism>
<dbReference type="FunFam" id="3.80.10.10:FF:000296">
    <property type="entry name" value="mRNA export factor MEX67"/>
    <property type="match status" value="1"/>
</dbReference>
<dbReference type="GO" id="GO:0042272">
    <property type="term" value="C:nuclear RNA export factor complex"/>
    <property type="evidence" value="ECO:0007669"/>
    <property type="project" value="UniProtKB-ARBA"/>
</dbReference>
<dbReference type="InterPro" id="IPR030217">
    <property type="entry name" value="NXF_fam"/>
</dbReference>
<dbReference type="Proteomes" id="UP001270362">
    <property type="component" value="Unassembled WGS sequence"/>
</dbReference>
<comment type="similarity">
    <text evidence="2">Belongs to the NXF family.</text>
</comment>
<dbReference type="GO" id="GO:0016973">
    <property type="term" value="P:poly(A)+ mRNA export from nucleus"/>
    <property type="evidence" value="ECO:0007669"/>
    <property type="project" value="TreeGrafter"/>
</dbReference>
<dbReference type="Gene3D" id="3.10.450.50">
    <property type="match status" value="1"/>
</dbReference>
<reference evidence="14" key="2">
    <citation type="submission" date="2023-06" db="EMBL/GenBank/DDBJ databases">
        <authorList>
            <consortium name="Lawrence Berkeley National Laboratory"/>
            <person name="Haridas S."/>
            <person name="Hensen N."/>
            <person name="Bonometti L."/>
            <person name="Westerberg I."/>
            <person name="Brannstrom I.O."/>
            <person name="Guillou S."/>
            <person name="Cros-Aarteil S."/>
            <person name="Calhoun S."/>
            <person name="Kuo A."/>
            <person name="Mondo S."/>
            <person name="Pangilinan J."/>
            <person name="Riley R."/>
            <person name="Labutti K."/>
            <person name="Andreopoulos B."/>
            <person name="Lipzen A."/>
            <person name="Chen C."/>
            <person name="Yanf M."/>
            <person name="Daum C."/>
            <person name="Ng V."/>
            <person name="Clum A."/>
            <person name="Steindorff A."/>
            <person name="Ohm R."/>
            <person name="Martin F."/>
            <person name="Silar P."/>
            <person name="Natvig D."/>
            <person name="Lalanne C."/>
            <person name="Gautier V."/>
            <person name="Ament-Velasquez S.L."/>
            <person name="Kruys A."/>
            <person name="Hutchinson M.I."/>
            <person name="Powell A.J."/>
            <person name="Barry K."/>
            <person name="Miller A.N."/>
            <person name="Grigoriev I.V."/>
            <person name="Debuchy R."/>
            <person name="Gladieux P."/>
            <person name="Thoren M.H."/>
            <person name="Johannesson H."/>
        </authorList>
    </citation>
    <scope>NUCLEOTIDE SEQUENCE</scope>
    <source>
        <strain evidence="14">CBS 314.62</strain>
    </source>
</reference>
<feature type="compositionally biased region" description="Low complexity" evidence="11">
    <location>
        <begin position="69"/>
        <end position="78"/>
    </location>
</feature>
<dbReference type="Gene3D" id="3.80.10.10">
    <property type="entry name" value="Ribonuclease Inhibitor"/>
    <property type="match status" value="1"/>
</dbReference>
<evidence type="ECO:0000256" key="5">
    <source>
        <dbReference type="ARBA" id="ARBA00022614"/>
    </source>
</evidence>
<dbReference type="InterPro" id="IPR001611">
    <property type="entry name" value="Leu-rich_rpt"/>
</dbReference>
<name>A0AAE1CI12_9PEZI</name>
<dbReference type="Gene3D" id="1.10.8.10">
    <property type="entry name" value="DNA helicase RuvA subunit, C-terminal domain"/>
    <property type="match status" value="1"/>
</dbReference>
<gene>
    <name evidence="14" type="ORF">B0T22DRAFT_100172</name>
</gene>
<dbReference type="InterPro" id="IPR032710">
    <property type="entry name" value="NTF2-like_dom_sf"/>
</dbReference>
<dbReference type="InterPro" id="IPR002075">
    <property type="entry name" value="NTF2_dom"/>
</dbReference>
<dbReference type="Pfam" id="PF24048">
    <property type="entry name" value="LRR_NXF1-5"/>
    <property type="match status" value="1"/>
</dbReference>
<feature type="compositionally biased region" description="Gly residues" evidence="11">
    <location>
        <begin position="7"/>
        <end position="24"/>
    </location>
</feature>
<feature type="domain" description="NTF2" evidence="12">
    <location>
        <begin position="384"/>
        <end position="555"/>
    </location>
</feature>
<dbReference type="PROSITE" id="PS51450">
    <property type="entry name" value="LRR"/>
    <property type="match status" value="1"/>
</dbReference>
<feature type="region of interest" description="Disordered" evidence="11">
    <location>
        <begin position="1"/>
        <end position="79"/>
    </location>
</feature>
<keyword evidence="4" id="KW-0963">Cytoplasm</keyword>
<dbReference type="InterPro" id="IPR005637">
    <property type="entry name" value="TAP_C_dom"/>
</dbReference>
<dbReference type="InterPro" id="IPR018222">
    <property type="entry name" value="Nuclear_transport_factor_2_euk"/>
</dbReference>
<dbReference type="PROSITE" id="PS50177">
    <property type="entry name" value="NTF2_DOMAIN"/>
    <property type="match status" value="1"/>
</dbReference>
<dbReference type="FunFam" id="1.10.8.10:FF:000018">
    <property type="entry name" value="Nuclear RNA export factor 1"/>
    <property type="match status" value="1"/>
</dbReference>
<dbReference type="SMART" id="SM00804">
    <property type="entry name" value="TAP_C"/>
    <property type="match status" value="1"/>
</dbReference>
<feature type="domain" description="TAP-C" evidence="13">
    <location>
        <begin position="601"/>
        <end position="655"/>
    </location>
</feature>
<evidence type="ECO:0000313" key="15">
    <source>
        <dbReference type="Proteomes" id="UP001270362"/>
    </source>
</evidence>
<evidence type="ECO:0000256" key="3">
    <source>
        <dbReference type="ARBA" id="ARBA00022448"/>
    </source>
</evidence>
<evidence type="ECO:0000256" key="9">
    <source>
        <dbReference type="ARBA" id="ARBA00055253"/>
    </source>
</evidence>
<protein>
    <recommendedName>
        <fullName evidence="10">mRNA export factor MEX67</fullName>
    </recommendedName>
</protein>
<dbReference type="InterPro" id="IPR032675">
    <property type="entry name" value="LRR_dom_sf"/>
</dbReference>
<keyword evidence="15" id="KW-1185">Reference proteome</keyword>
<evidence type="ECO:0000313" key="14">
    <source>
        <dbReference type="EMBL" id="KAK3695262.1"/>
    </source>
</evidence>
<evidence type="ECO:0000256" key="1">
    <source>
        <dbReference type="ARBA" id="ARBA00004123"/>
    </source>
</evidence>